<dbReference type="AlphaFoldDB" id="A0A2W5NAT3"/>
<evidence type="ECO:0000256" key="1">
    <source>
        <dbReference type="SAM" id="Phobius"/>
    </source>
</evidence>
<accession>A0A2W5NAT3</accession>
<protein>
    <recommendedName>
        <fullName evidence="4">Two pore domain potassium channel family protein</fullName>
    </recommendedName>
</protein>
<reference evidence="2 3" key="1">
    <citation type="submission" date="2017-08" db="EMBL/GenBank/DDBJ databases">
        <title>Infants hospitalized years apart are colonized by the same room-sourced microbial strains.</title>
        <authorList>
            <person name="Brooks B."/>
            <person name="Olm M.R."/>
            <person name="Firek B.A."/>
            <person name="Baker R."/>
            <person name="Thomas B.C."/>
            <person name="Morowitz M.J."/>
            <person name="Banfield J.F."/>
        </authorList>
    </citation>
    <scope>NUCLEOTIDE SEQUENCE [LARGE SCALE GENOMIC DNA]</scope>
    <source>
        <strain evidence="2">S2_005_002_R2_34</strain>
    </source>
</reference>
<evidence type="ECO:0000313" key="2">
    <source>
        <dbReference type="EMBL" id="PZQ49668.1"/>
    </source>
</evidence>
<evidence type="ECO:0008006" key="4">
    <source>
        <dbReference type="Google" id="ProtNLM"/>
    </source>
</evidence>
<keyword evidence="1" id="KW-0472">Membrane</keyword>
<organism evidence="2 3">
    <name type="scientific">Rhodovulum sulfidophilum</name>
    <name type="common">Rhodobacter sulfidophilus</name>
    <dbReference type="NCBI Taxonomy" id="35806"/>
    <lineage>
        <taxon>Bacteria</taxon>
        <taxon>Pseudomonadati</taxon>
        <taxon>Pseudomonadota</taxon>
        <taxon>Alphaproteobacteria</taxon>
        <taxon>Rhodobacterales</taxon>
        <taxon>Paracoccaceae</taxon>
        <taxon>Rhodovulum</taxon>
    </lineage>
</organism>
<gene>
    <name evidence="2" type="ORF">DI556_09350</name>
</gene>
<feature type="transmembrane region" description="Helical" evidence="1">
    <location>
        <begin position="118"/>
        <end position="139"/>
    </location>
</feature>
<name>A0A2W5NAT3_RHOSU</name>
<keyword evidence="1" id="KW-0812">Transmembrane</keyword>
<proteinExistence type="predicted"/>
<comment type="caution">
    <text evidence="2">The sequence shown here is derived from an EMBL/GenBank/DDBJ whole genome shotgun (WGS) entry which is preliminary data.</text>
</comment>
<sequence>MVQKTYPLAEFAFAVMGLVIIIFIHGIGVRHIARRFNGQWARLPAQPQIWRTNFLFARVIAALVVLHLSETVMLAVAIRMLDLLPTLRDCYYYVMESYTTLGANLVQVPEGWRLTGPIIGMAGLFTFGWTSSLLVSVMVDLGRLDRAEAVTEARRESGDKAMPEAEF</sequence>
<dbReference type="EMBL" id="QFPW01000006">
    <property type="protein sequence ID" value="PZQ49668.1"/>
    <property type="molecule type" value="Genomic_DNA"/>
</dbReference>
<feature type="transmembrane region" description="Helical" evidence="1">
    <location>
        <begin position="12"/>
        <end position="33"/>
    </location>
</feature>
<evidence type="ECO:0000313" key="3">
    <source>
        <dbReference type="Proteomes" id="UP000249185"/>
    </source>
</evidence>
<dbReference type="Proteomes" id="UP000249185">
    <property type="component" value="Unassembled WGS sequence"/>
</dbReference>
<keyword evidence="1" id="KW-1133">Transmembrane helix</keyword>
<feature type="transmembrane region" description="Helical" evidence="1">
    <location>
        <begin position="54"/>
        <end position="78"/>
    </location>
</feature>